<dbReference type="EMBL" id="BAABFA010000008">
    <property type="protein sequence ID" value="GAA4463719.1"/>
    <property type="molecule type" value="Genomic_DNA"/>
</dbReference>
<reference evidence="3" key="1">
    <citation type="journal article" date="2019" name="Int. J. Syst. Evol. Microbiol.">
        <title>The Global Catalogue of Microorganisms (GCM) 10K type strain sequencing project: providing services to taxonomists for standard genome sequencing and annotation.</title>
        <authorList>
            <consortium name="The Broad Institute Genomics Platform"/>
            <consortium name="The Broad Institute Genome Sequencing Center for Infectious Disease"/>
            <person name="Wu L."/>
            <person name="Ma J."/>
        </authorList>
    </citation>
    <scope>NUCLEOTIDE SEQUENCE [LARGE SCALE GENOMIC DNA]</scope>
    <source>
        <strain evidence="3">JCM 32105</strain>
    </source>
</reference>
<evidence type="ECO:0008006" key="4">
    <source>
        <dbReference type="Google" id="ProtNLM"/>
    </source>
</evidence>
<dbReference type="InterPro" id="IPR052948">
    <property type="entry name" value="Low_temp-induced_all0457"/>
</dbReference>
<sequence>MNTAIGIYNDHELAVAAVQKLKDSNYPLDRLTIMGKAETEVVDEEMHLVPRNPINLAGVGTGTAIGTALGILTGVGIFAIPGLGFLYGAGALVGAIAGFDFGLIGGGIASALTTIGVKDENEQKYHKALEAGKFLLIVHGSEEDVNNARAILHLHGTHNDITYYPRRA</sequence>
<evidence type="ECO:0000256" key="1">
    <source>
        <dbReference type="SAM" id="Phobius"/>
    </source>
</evidence>
<feature type="transmembrane region" description="Helical" evidence="1">
    <location>
        <begin position="86"/>
        <end position="117"/>
    </location>
</feature>
<evidence type="ECO:0000313" key="2">
    <source>
        <dbReference type="EMBL" id="GAA4463719.1"/>
    </source>
</evidence>
<keyword evidence="1" id="KW-0812">Transmembrane</keyword>
<dbReference type="Proteomes" id="UP001500067">
    <property type="component" value="Unassembled WGS sequence"/>
</dbReference>
<proteinExistence type="predicted"/>
<dbReference type="PANTHER" id="PTHR36109:SF2">
    <property type="entry name" value="MEMBRANE PROTEIN"/>
    <property type="match status" value="1"/>
</dbReference>
<gene>
    <name evidence="2" type="ORF">GCM10023093_12800</name>
</gene>
<dbReference type="PANTHER" id="PTHR36109">
    <property type="entry name" value="MEMBRANE PROTEIN-RELATED"/>
    <property type="match status" value="1"/>
</dbReference>
<name>A0ABP8NE08_9BACT</name>
<dbReference type="RefSeq" id="WP_345080280.1">
    <property type="nucleotide sequence ID" value="NZ_BAABFA010000008.1"/>
</dbReference>
<evidence type="ECO:0000313" key="3">
    <source>
        <dbReference type="Proteomes" id="UP001500067"/>
    </source>
</evidence>
<protein>
    <recommendedName>
        <fullName evidence="4">Heat induced stress protein YflT</fullName>
    </recommendedName>
</protein>
<accession>A0ABP8NE08</accession>
<feature type="transmembrane region" description="Helical" evidence="1">
    <location>
        <begin position="56"/>
        <end position="80"/>
    </location>
</feature>
<comment type="caution">
    <text evidence="2">The sequence shown here is derived from an EMBL/GenBank/DDBJ whole genome shotgun (WGS) entry which is preliminary data.</text>
</comment>
<keyword evidence="1" id="KW-1133">Transmembrane helix</keyword>
<keyword evidence="3" id="KW-1185">Reference proteome</keyword>
<organism evidence="2 3">
    <name type="scientific">Nemorincola caseinilytica</name>
    <dbReference type="NCBI Taxonomy" id="2054315"/>
    <lineage>
        <taxon>Bacteria</taxon>
        <taxon>Pseudomonadati</taxon>
        <taxon>Bacteroidota</taxon>
        <taxon>Chitinophagia</taxon>
        <taxon>Chitinophagales</taxon>
        <taxon>Chitinophagaceae</taxon>
        <taxon>Nemorincola</taxon>
    </lineage>
</organism>
<keyword evidence="1" id="KW-0472">Membrane</keyword>